<dbReference type="EMBL" id="PVZF01000005">
    <property type="protein sequence ID" value="PRY15247.1"/>
    <property type="molecule type" value="Genomic_DNA"/>
</dbReference>
<dbReference type="RefSeq" id="WP_106210487.1">
    <property type="nucleotide sequence ID" value="NZ_PVZF01000005.1"/>
</dbReference>
<organism evidence="1 2">
    <name type="scientific">Kineococcus rhizosphaerae</name>
    <dbReference type="NCBI Taxonomy" id="559628"/>
    <lineage>
        <taxon>Bacteria</taxon>
        <taxon>Bacillati</taxon>
        <taxon>Actinomycetota</taxon>
        <taxon>Actinomycetes</taxon>
        <taxon>Kineosporiales</taxon>
        <taxon>Kineosporiaceae</taxon>
        <taxon>Kineococcus</taxon>
    </lineage>
</organism>
<protein>
    <submittedName>
        <fullName evidence="1">Uncharacterized protein</fullName>
    </submittedName>
</protein>
<evidence type="ECO:0000313" key="1">
    <source>
        <dbReference type="EMBL" id="PRY15247.1"/>
    </source>
</evidence>
<dbReference type="OrthoDB" id="2004598at1760"/>
<name>A0A2T0R4E8_9ACTN</name>
<reference evidence="1 2" key="1">
    <citation type="submission" date="2018-03" db="EMBL/GenBank/DDBJ databases">
        <title>Genomic Encyclopedia of Archaeal and Bacterial Type Strains, Phase II (KMG-II): from individual species to whole genera.</title>
        <authorList>
            <person name="Goeker M."/>
        </authorList>
    </citation>
    <scope>NUCLEOTIDE SEQUENCE [LARGE SCALE GENOMIC DNA]</scope>
    <source>
        <strain evidence="1 2">DSM 19711</strain>
    </source>
</reference>
<proteinExistence type="predicted"/>
<dbReference type="Proteomes" id="UP000238083">
    <property type="component" value="Unassembled WGS sequence"/>
</dbReference>
<accession>A0A2T0R4E8</accession>
<comment type="caution">
    <text evidence="1">The sequence shown here is derived from an EMBL/GenBank/DDBJ whole genome shotgun (WGS) entry which is preliminary data.</text>
</comment>
<sequence length="67" mass="7769">MSEGDDSWRFDVDGEVLEQDRIRFSDEEFRFPVGDREVLVEVDLAYGGFATRSSLEFDGSHVEPLRR</sequence>
<keyword evidence="2" id="KW-1185">Reference proteome</keyword>
<dbReference type="AlphaFoldDB" id="A0A2T0R4E8"/>
<evidence type="ECO:0000313" key="2">
    <source>
        <dbReference type="Proteomes" id="UP000238083"/>
    </source>
</evidence>
<gene>
    <name evidence="1" type="ORF">CLV37_105174</name>
</gene>